<evidence type="ECO:0000313" key="7">
    <source>
        <dbReference type="EMBL" id="OAG27555.1"/>
    </source>
</evidence>
<dbReference type="GO" id="GO:0005886">
    <property type="term" value="C:plasma membrane"/>
    <property type="evidence" value="ECO:0007669"/>
    <property type="project" value="UniProtKB-SubCell"/>
</dbReference>
<dbReference type="STRING" id="1795632.TH606_06195"/>
<dbReference type="AlphaFoldDB" id="A0A177E6N2"/>
<evidence type="ECO:0000256" key="3">
    <source>
        <dbReference type="ARBA" id="ARBA00022692"/>
    </source>
</evidence>
<dbReference type="OrthoDB" id="9790622at2"/>
<dbReference type="Pfam" id="PF06146">
    <property type="entry name" value="PsiE"/>
    <property type="match status" value="1"/>
</dbReference>
<keyword evidence="4 6" id="KW-1133">Transmembrane helix</keyword>
<evidence type="ECO:0000256" key="4">
    <source>
        <dbReference type="ARBA" id="ARBA00022989"/>
    </source>
</evidence>
<reference evidence="7 8" key="1">
    <citation type="submission" date="2016-02" db="EMBL/GenBank/DDBJ databases">
        <title>Draft genome sequence of Thermodesulfatator sp. S606.</title>
        <authorList>
            <person name="Lai Q."/>
            <person name="Cao J."/>
            <person name="Dupont S."/>
            <person name="Shao Z."/>
            <person name="Jebbar M."/>
            <person name="Alain K."/>
        </authorList>
    </citation>
    <scope>NUCLEOTIDE SEQUENCE [LARGE SCALE GENOMIC DNA]</scope>
    <source>
        <strain evidence="7 8">S606</strain>
    </source>
</reference>
<sequence>MKKPRRPWLDIFFQEQFLRVERFLYILVAVLILMASAVVIYDGAKALYNLIVDSHDFTHGLLKVMDRFLLALMFLEILHTVQIIFGEEHHLACVEPFIMVAIIASVRRLLILSFEISHAGQVPIERLKMFLIEMFIIGVLIICLVGAVIFLRRSRERRRQD</sequence>
<comment type="caution">
    <text evidence="7">The sequence shown here is derived from an EMBL/GenBank/DDBJ whole genome shotgun (WGS) entry which is preliminary data.</text>
</comment>
<dbReference type="Proteomes" id="UP000076964">
    <property type="component" value="Unassembled WGS sequence"/>
</dbReference>
<accession>A0A177E6N2</accession>
<feature type="transmembrane region" description="Helical" evidence="6">
    <location>
        <begin position="23"/>
        <end position="44"/>
    </location>
</feature>
<evidence type="ECO:0000256" key="1">
    <source>
        <dbReference type="ARBA" id="ARBA00004651"/>
    </source>
</evidence>
<evidence type="ECO:0000256" key="2">
    <source>
        <dbReference type="ARBA" id="ARBA00022475"/>
    </source>
</evidence>
<feature type="transmembrane region" description="Helical" evidence="6">
    <location>
        <begin position="129"/>
        <end position="151"/>
    </location>
</feature>
<evidence type="ECO:0000313" key="8">
    <source>
        <dbReference type="Proteomes" id="UP000076964"/>
    </source>
</evidence>
<evidence type="ECO:0000256" key="6">
    <source>
        <dbReference type="SAM" id="Phobius"/>
    </source>
</evidence>
<evidence type="ECO:0008006" key="9">
    <source>
        <dbReference type="Google" id="ProtNLM"/>
    </source>
</evidence>
<protein>
    <recommendedName>
        <fullName evidence="9">Phosphate-starvation-inducible E-like protein</fullName>
    </recommendedName>
</protein>
<evidence type="ECO:0000256" key="5">
    <source>
        <dbReference type="ARBA" id="ARBA00023136"/>
    </source>
</evidence>
<keyword evidence="8" id="KW-1185">Reference proteome</keyword>
<name>A0A177E6N2_9BACT</name>
<feature type="transmembrane region" description="Helical" evidence="6">
    <location>
        <begin position="64"/>
        <end position="85"/>
    </location>
</feature>
<proteinExistence type="predicted"/>
<keyword evidence="5 6" id="KW-0472">Membrane</keyword>
<dbReference type="EMBL" id="LSFI01000026">
    <property type="protein sequence ID" value="OAG27555.1"/>
    <property type="molecule type" value="Genomic_DNA"/>
</dbReference>
<comment type="subcellular location">
    <subcellularLocation>
        <location evidence="1">Cell membrane</location>
        <topology evidence="1">Multi-pass membrane protein</topology>
    </subcellularLocation>
</comment>
<dbReference type="InterPro" id="IPR020948">
    <property type="entry name" value="P_starv_induced_PsiE-like"/>
</dbReference>
<feature type="transmembrane region" description="Helical" evidence="6">
    <location>
        <begin position="97"/>
        <end position="117"/>
    </location>
</feature>
<organism evidence="7 8">
    <name type="scientific">Thermodesulfatator autotrophicus</name>
    <dbReference type="NCBI Taxonomy" id="1795632"/>
    <lineage>
        <taxon>Bacteria</taxon>
        <taxon>Pseudomonadati</taxon>
        <taxon>Thermodesulfobacteriota</taxon>
        <taxon>Thermodesulfobacteria</taxon>
        <taxon>Thermodesulfobacteriales</taxon>
        <taxon>Thermodesulfatatoraceae</taxon>
        <taxon>Thermodesulfatator</taxon>
    </lineage>
</organism>
<keyword evidence="3 6" id="KW-0812">Transmembrane</keyword>
<dbReference type="RefSeq" id="WP_068542054.1">
    <property type="nucleotide sequence ID" value="NZ_LSFI01000026.1"/>
</dbReference>
<keyword evidence="2" id="KW-1003">Cell membrane</keyword>
<gene>
    <name evidence="7" type="ORF">TH606_06195</name>
</gene>